<evidence type="ECO:0000256" key="2">
    <source>
        <dbReference type="ARBA" id="ARBA00005806"/>
    </source>
</evidence>
<evidence type="ECO:0000313" key="5">
    <source>
        <dbReference type="Proteomes" id="UP000446866"/>
    </source>
</evidence>
<comment type="similarity">
    <text evidence="2">Belongs to the FldB/FldC dehydratase alpha/beta subunit family.</text>
</comment>
<dbReference type="EMBL" id="QXWK01000022">
    <property type="protein sequence ID" value="NBH62334.1"/>
    <property type="molecule type" value="Genomic_DNA"/>
</dbReference>
<keyword evidence="3" id="KW-0411">Iron-sulfur</keyword>
<accession>A0A845QLM8</accession>
<dbReference type="GO" id="GO:0051536">
    <property type="term" value="F:iron-sulfur cluster binding"/>
    <property type="evidence" value="ECO:0007669"/>
    <property type="project" value="UniProtKB-KW"/>
</dbReference>
<reference evidence="4 5" key="1">
    <citation type="submission" date="2018-08" db="EMBL/GenBank/DDBJ databases">
        <title>Murine metabolic-syndrome-specific gut microbial biobank.</title>
        <authorList>
            <person name="Liu C."/>
        </authorList>
    </citation>
    <scope>NUCLEOTIDE SEQUENCE [LARGE SCALE GENOMIC DNA]</scope>
    <source>
        <strain evidence="4 5">28</strain>
    </source>
</reference>
<evidence type="ECO:0000256" key="3">
    <source>
        <dbReference type="ARBA" id="ARBA00023014"/>
    </source>
</evidence>
<evidence type="ECO:0000313" key="4">
    <source>
        <dbReference type="EMBL" id="NBH62334.1"/>
    </source>
</evidence>
<dbReference type="GO" id="GO:0016836">
    <property type="term" value="F:hydro-lyase activity"/>
    <property type="evidence" value="ECO:0007669"/>
    <property type="project" value="UniProtKB-ARBA"/>
</dbReference>
<dbReference type="Pfam" id="PF06050">
    <property type="entry name" value="HGD-D"/>
    <property type="match status" value="1"/>
</dbReference>
<dbReference type="Gene3D" id="3.40.50.11890">
    <property type="match status" value="1"/>
</dbReference>
<comment type="cofactor">
    <cofactor evidence="1">
        <name>[4Fe-4S] cluster</name>
        <dbReference type="ChEBI" id="CHEBI:49883"/>
    </cofactor>
</comment>
<name>A0A845QLM8_9FIRM</name>
<dbReference type="Gene3D" id="3.40.50.11900">
    <property type="match status" value="1"/>
</dbReference>
<organism evidence="4 5">
    <name type="scientific">Anaerotruncus colihominis</name>
    <dbReference type="NCBI Taxonomy" id="169435"/>
    <lineage>
        <taxon>Bacteria</taxon>
        <taxon>Bacillati</taxon>
        <taxon>Bacillota</taxon>
        <taxon>Clostridia</taxon>
        <taxon>Eubacteriales</taxon>
        <taxon>Oscillospiraceae</taxon>
        <taxon>Anaerotruncus</taxon>
    </lineage>
</organism>
<sequence>MKDLKHLFYFEKLLEESHNDLVREAQSRGDIAIGSVCALIPEVLLNLSGTFAVRLRAPRTGSIEMGTYYMTSLLCEGCRAYLERALEGGYEFLDCMLTPDACAQMNRCVENIEKQGLCSKEHFFVTYADVPMKADETALKHYVKQMRLRVLAPLHEAFGIDVSDAALFQAVKAQNQINELIRKIGDFRKTENPVITGYEFAVLCLATYCCPHDLLVEKLTETLEELNSREPDEKSPYRVRVVMAGSEIDDPALIKLAEEAGAYVAADRFCFGSLPGREEIVIEPEEDPLTSICRHYMEHGQCPRYMNTDKIRERKTYIDALAKEYNADGIIYQYMKFCDYWGYEQAAATHIMRKDYGYPVLSIDHPYVVGQSGQLRTRIQAFVESIEIKKLAGQKETKHE</sequence>
<gene>
    <name evidence="4" type="ORF">D0435_11790</name>
</gene>
<proteinExistence type="inferred from homology"/>
<keyword evidence="5" id="KW-1185">Reference proteome</keyword>
<keyword evidence="3" id="KW-0408">Iron</keyword>
<dbReference type="PANTHER" id="PTHR30548:SF1">
    <property type="entry name" value="DEHYDRATASE SUBUNIT MJ0007-RELATED"/>
    <property type="match status" value="1"/>
</dbReference>
<dbReference type="InterPro" id="IPR010327">
    <property type="entry name" value="FldB/FldC_alpha/beta"/>
</dbReference>
<dbReference type="RefSeq" id="WP_160202621.1">
    <property type="nucleotide sequence ID" value="NZ_QXWK01000022.1"/>
</dbReference>
<protein>
    <submittedName>
        <fullName evidence="4">2-hydroxyacyl-CoA dehydratase</fullName>
    </submittedName>
</protein>
<evidence type="ECO:0000256" key="1">
    <source>
        <dbReference type="ARBA" id="ARBA00001966"/>
    </source>
</evidence>
<keyword evidence="3" id="KW-0479">Metal-binding</keyword>
<dbReference type="Proteomes" id="UP000446866">
    <property type="component" value="Unassembled WGS sequence"/>
</dbReference>
<dbReference type="Gene3D" id="1.20.1270.370">
    <property type="match status" value="1"/>
</dbReference>
<dbReference type="AlphaFoldDB" id="A0A845QLM8"/>
<comment type="caution">
    <text evidence="4">The sequence shown here is derived from an EMBL/GenBank/DDBJ whole genome shotgun (WGS) entry which is preliminary data.</text>
</comment>
<dbReference type="PANTHER" id="PTHR30548">
    <property type="entry name" value="2-HYDROXYGLUTARYL-COA DEHYDRATASE, D-COMPONENT-RELATED"/>
    <property type="match status" value="1"/>
</dbReference>